<reference evidence="1 2" key="1">
    <citation type="submission" date="2017-11" db="EMBL/GenBank/DDBJ databases">
        <title>Draft Genome Sequence of Methylobacter psychrotolerans Sph1T, an Obligate Methanotroph from Low-Temperature Environments.</title>
        <authorList>
            <person name="Oshkin I.Y."/>
            <person name="Miroshnikov K."/>
            <person name="Belova S.E."/>
            <person name="Korzhenkov A."/>
            <person name="Toshchakov S.V."/>
            <person name="Dedysh S.N."/>
        </authorList>
    </citation>
    <scope>NUCLEOTIDE SEQUENCE [LARGE SCALE GENOMIC DNA]</scope>
    <source>
        <strain evidence="1 2">Sph1</strain>
    </source>
</reference>
<proteinExistence type="predicted"/>
<dbReference type="AlphaFoldDB" id="A0A2S5CQN2"/>
<dbReference type="Proteomes" id="UP000237423">
    <property type="component" value="Unassembled WGS sequence"/>
</dbReference>
<evidence type="ECO:0000313" key="1">
    <source>
        <dbReference type="EMBL" id="POZ53076.1"/>
    </source>
</evidence>
<organism evidence="1 2">
    <name type="scientific">Methylovulum psychrotolerans</name>
    <dbReference type="NCBI Taxonomy" id="1704499"/>
    <lineage>
        <taxon>Bacteria</taxon>
        <taxon>Pseudomonadati</taxon>
        <taxon>Pseudomonadota</taxon>
        <taxon>Gammaproteobacteria</taxon>
        <taxon>Methylococcales</taxon>
        <taxon>Methylococcaceae</taxon>
        <taxon>Methylovulum</taxon>
    </lineage>
</organism>
<protein>
    <submittedName>
        <fullName evidence="1">Uncharacterized protein</fullName>
    </submittedName>
</protein>
<gene>
    <name evidence="1" type="ORF">AADEFJLK_00085</name>
</gene>
<accession>A0A2S5CQN2</accession>
<comment type="caution">
    <text evidence="1">The sequence shown here is derived from an EMBL/GenBank/DDBJ whole genome shotgun (WGS) entry which is preliminary data.</text>
</comment>
<dbReference type="RefSeq" id="WP_103972922.1">
    <property type="nucleotide sequence ID" value="NZ_PGFZ01000001.1"/>
</dbReference>
<evidence type="ECO:0000313" key="2">
    <source>
        <dbReference type="Proteomes" id="UP000237423"/>
    </source>
</evidence>
<dbReference type="EMBL" id="PGFZ01000001">
    <property type="protein sequence ID" value="POZ53076.1"/>
    <property type="molecule type" value="Genomic_DNA"/>
</dbReference>
<sequence>MAIPLASSFQRGSALPLDLYSLRADLAARDAIPLAARFEFMVCTVAADGKTYRLEGGTANSHWVEAAASAAWGSIGGTLAAQTDVQAALNAKEPLIAAGTASGYVQKFGPDVWTEYPFNQWDGAKYAVVGGWALVVSGSWAAGWRPTRVKVTLNITDLPTFTNLNFDIRSGVGGGDTIQGQWITPDFSANLPYLVLGVNVLELDLTALYFDIVELSLNPNFNSPTYDVTDVEFFISANQYLGGDKAFHDLNTGVVPEAGNLYFTVQRALNSVLTGFYSSPGTVADTDTLLQAVQKLDGNINAMARVVITYTSSVTLYSSNLPSGSIVRFNGTAAMTATIVNSTPAGWYCYVYQANTGQVTFTVSGGALHNVAGFTKTAGRYAQVMLFCDSNAGFAPQIILSGSGA</sequence>
<name>A0A2S5CQN2_9GAMM</name>